<keyword evidence="8 10" id="KW-0503">Monooxygenase</keyword>
<evidence type="ECO:0000313" key="12">
    <source>
        <dbReference type="EMBL" id="KAJ7750432.1"/>
    </source>
</evidence>
<dbReference type="GO" id="GO:0004497">
    <property type="term" value="F:monooxygenase activity"/>
    <property type="evidence" value="ECO:0007669"/>
    <property type="project" value="UniProtKB-KW"/>
</dbReference>
<keyword evidence="11" id="KW-0472">Membrane</keyword>
<keyword evidence="11" id="KW-0812">Transmembrane</keyword>
<protein>
    <submittedName>
        <fullName evidence="12">Cytochrome P450</fullName>
    </submittedName>
</protein>
<evidence type="ECO:0000256" key="3">
    <source>
        <dbReference type="ARBA" id="ARBA00010617"/>
    </source>
</evidence>
<dbReference type="PANTHER" id="PTHR46300">
    <property type="entry name" value="P450, PUTATIVE (EUROFUNG)-RELATED-RELATED"/>
    <property type="match status" value="1"/>
</dbReference>
<comment type="pathway">
    <text evidence="2">Secondary metabolite biosynthesis.</text>
</comment>
<organism evidence="12 13">
    <name type="scientific">Mycena maculata</name>
    <dbReference type="NCBI Taxonomy" id="230809"/>
    <lineage>
        <taxon>Eukaryota</taxon>
        <taxon>Fungi</taxon>
        <taxon>Dikarya</taxon>
        <taxon>Basidiomycota</taxon>
        <taxon>Agaricomycotina</taxon>
        <taxon>Agaricomycetes</taxon>
        <taxon>Agaricomycetidae</taxon>
        <taxon>Agaricales</taxon>
        <taxon>Marasmiineae</taxon>
        <taxon>Mycenaceae</taxon>
        <taxon>Mycena</taxon>
    </lineage>
</organism>
<gene>
    <name evidence="12" type="ORF">DFH07DRAFT_1034344</name>
</gene>
<dbReference type="GO" id="GO:0020037">
    <property type="term" value="F:heme binding"/>
    <property type="evidence" value="ECO:0007669"/>
    <property type="project" value="InterPro"/>
</dbReference>
<dbReference type="GO" id="GO:0016705">
    <property type="term" value="F:oxidoreductase activity, acting on paired donors, with incorporation or reduction of molecular oxygen"/>
    <property type="evidence" value="ECO:0007669"/>
    <property type="project" value="InterPro"/>
</dbReference>
<dbReference type="Gene3D" id="1.10.630.10">
    <property type="entry name" value="Cytochrome P450"/>
    <property type="match status" value="1"/>
</dbReference>
<accession>A0AAD7ITU7</accession>
<dbReference type="AlphaFoldDB" id="A0AAD7ITU7"/>
<feature type="transmembrane region" description="Helical" evidence="11">
    <location>
        <begin position="6"/>
        <end position="27"/>
    </location>
</feature>
<comment type="similarity">
    <text evidence="3 10">Belongs to the cytochrome P450 family.</text>
</comment>
<keyword evidence="4 9" id="KW-0349">Heme</keyword>
<dbReference type="InterPro" id="IPR050364">
    <property type="entry name" value="Cytochrome_P450_fung"/>
</dbReference>
<keyword evidence="6 10" id="KW-0560">Oxidoreductase</keyword>
<dbReference type="GO" id="GO:0005506">
    <property type="term" value="F:iron ion binding"/>
    <property type="evidence" value="ECO:0007669"/>
    <property type="project" value="InterPro"/>
</dbReference>
<dbReference type="InterPro" id="IPR036396">
    <property type="entry name" value="Cyt_P450_sf"/>
</dbReference>
<keyword evidence="11" id="KW-1133">Transmembrane helix</keyword>
<proteinExistence type="inferred from homology"/>
<keyword evidence="5 9" id="KW-0479">Metal-binding</keyword>
<comment type="caution">
    <text evidence="12">The sequence shown here is derived from an EMBL/GenBank/DDBJ whole genome shotgun (WGS) entry which is preliminary data.</text>
</comment>
<evidence type="ECO:0000256" key="7">
    <source>
        <dbReference type="ARBA" id="ARBA00023004"/>
    </source>
</evidence>
<comment type="cofactor">
    <cofactor evidence="1 9">
        <name>heme</name>
        <dbReference type="ChEBI" id="CHEBI:30413"/>
    </cofactor>
</comment>
<reference evidence="12" key="1">
    <citation type="submission" date="2023-03" db="EMBL/GenBank/DDBJ databases">
        <title>Massive genome expansion in bonnet fungi (Mycena s.s.) driven by repeated elements and novel gene families across ecological guilds.</title>
        <authorList>
            <consortium name="Lawrence Berkeley National Laboratory"/>
            <person name="Harder C.B."/>
            <person name="Miyauchi S."/>
            <person name="Viragh M."/>
            <person name="Kuo A."/>
            <person name="Thoen E."/>
            <person name="Andreopoulos B."/>
            <person name="Lu D."/>
            <person name="Skrede I."/>
            <person name="Drula E."/>
            <person name="Henrissat B."/>
            <person name="Morin E."/>
            <person name="Kohler A."/>
            <person name="Barry K."/>
            <person name="LaButti K."/>
            <person name="Morin E."/>
            <person name="Salamov A."/>
            <person name="Lipzen A."/>
            <person name="Mereny Z."/>
            <person name="Hegedus B."/>
            <person name="Baldrian P."/>
            <person name="Stursova M."/>
            <person name="Weitz H."/>
            <person name="Taylor A."/>
            <person name="Grigoriev I.V."/>
            <person name="Nagy L.G."/>
            <person name="Martin F."/>
            <person name="Kauserud H."/>
        </authorList>
    </citation>
    <scope>NUCLEOTIDE SEQUENCE</scope>
    <source>
        <strain evidence="12">CBHHK188m</strain>
    </source>
</reference>
<keyword evidence="7 9" id="KW-0408">Iron</keyword>
<evidence type="ECO:0000313" key="13">
    <source>
        <dbReference type="Proteomes" id="UP001215280"/>
    </source>
</evidence>
<dbReference type="EMBL" id="JARJLG010000082">
    <property type="protein sequence ID" value="KAJ7750432.1"/>
    <property type="molecule type" value="Genomic_DNA"/>
</dbReference>
<name>A0AAD7ITU7_9AGAR</name>
<evidence type="ECO:0000256" key="10">
    <source>
        <dbReference type="RuleBase" id="RU000461"/>
    </source>
</evidence>
<dbReference type="CDD" id="cd11065">
    <property type="entry name" value="CYP64-like"/>
    <property type="match status" value="1"/>
</dbReference>
<evidence type="ECO:0000256" key="2">
    <source>
        <dbReference type="ARBA" id="ARBA00005179"/>
    </source>
</evidence>
<dbReference type="InterPro" id="IPR001128">
    <property type="entry name" value="Cyt_P450"/>
</dbReference>
<dbReference type="SUPFAM" id="SSF48264">
    <property type="entry name" value="Cytochrome P450"/>
    <property type="match status" value="1"/>
</dbReference>
<dbReference type="InterPro" id="IPR002401">
    <property type="entry name" value="Cyt_P450_E_grp-I"/>
</dbReference>
<dbReference type="PROSITE" id="PS00086">
    <property type="entry name" value="CYTOCHROME_P450"/>
    <property type="match status" value="1"/>
</dbReference>
<evidence type="ECO:0000256" key="11">
    <source>
        <dbReference type="SAM" id="Phobius"/>
    </source>
</evidence>
<evidence type="ECO:0000256" key="5">
    <source>
        <dbReference type="ARBA" id="ARBA00022723"/>
    </source>
</evidence>
<dbReference type="PRINTS" id="PR00385">
    <property type="entry name" value="P450"/>
</dbReference>
<sequence>MPLSTRSALVVAVAGILATYILSLLAFRRRSRGLPYPPGPTPSRVFENLFDLPINHSWLTYDKWHRAYGDVVHIKVFGTSLIIVGSMKAASEFFDKRAKIYSDRPRAPMIHELMGLGEWSVANMNYGNVWRKHRRTFTNYFRENTVSKYHPVLVKETHAMLKRFLKTPEDFLGIVRLAFAAEIMDVTYGLPVNDLDNEYVTIAETAASLVSQAAVPGAFVVDLFPILKHVPSWFPGAGFKRKAKVWRALNDVMRTKPFIAAKTAWENGSGSPCVAASMLDELPDGEQRGVEEEVAMNASAVAYAGGTDTTVSAVTSFIMAMAMDPSIQAKAREELDRIVGTSRLPDYNDRAFLPYINAICKESMRWQPVTPLGGARAACQDDVWNGYFIPKDAIVIGNVWSILRDPVAYPEPDQFKPERFLKDGQLDPQVRDPSTAAFGFGRRICPGRYFSDASLYIVVASVLTAFTIEPPVDGNGKPLKMSPDMTGGAISHPVPFKCIIKPRSEQMAELIRDIYIEI</sequence>
<evidence type="ECO:0000256" key="8">
    <source>
        <dbReference type="ARBA" id="ARBA00023033"/>
    </source>
</evidence>
<dbReference type="Pfam" id="PF00067">
    <property type="entry name" value="p450"/>
    <property type="match status" value="1"/>
</dbReference>
<keyword evidence="13" id="KW-1185">Reference proteome</keyword>
<dbReference type="InterPro" id="IPR017972">
    <property type="entry name" value="Cyt_P450_CS"/>
</dbReference>
<evidence type="ECO:0000256" key="9">
    <source>
        <dbReference type="PIRSR" id="PIRSR602401-1"/>
    </source>
</evidence>
<evidence type="ECO:0000256" key="1">
    <source>
        <dbReference type="ARBA" id="ARBA00001971"/>
    </source>
</evidence>
<evidence type="ECO:0000256" key="6">
    <source>
        <dbReference type="ARBA" id="ARBA00023002"/>
    </source>
</evidence>
<feature type="binding site" description="axial binding residue" evidence="9">
    <location>
        <position position="445"/>
    </location>
    <ligand>
        <name>heme</name>
        <dbReference type="ChEBI" id="CHEBI:30413"/>
    </ligand>
    <ligandPart>
        <name>Fe</name>
        <dbReference type="ChEBI" id="CHEBI:18248"/>
    </ligandPart>
</feature>
<evidence type="ECO:0000256" key="4">
    <source>
        <dbReference type="ARBA" id="ARBA00022617"/>
    </source>
</evidence>
<dbReference type="Proteomes" id="UP001215280">
    <property type="component" value="Unassembled WGS sequence"/>
</dbReference>
<dbReference type="PRINTS" id="PR00463">
    <property type="entry name" value="EP450I"/>
</dbReference>
<dbReference type="PANTHER" id="PTHR46300:SF7">
    <property type="entry name" value="P450, PUTATIVE (EUROFUNG)-RELATED"/>
    <property type="match status" value="1"/>
</dbReference>